<dbReference type="NCBIfam" id="TIGR03353">
    <property type="entry name" value="VI_chp_4"/>
    <property type="match status" value="1"/>
</dbReference>
<accession>A0ABY4S6N1</accession>
<reference evidence="1" key="1">
    <citation type="submission" date="2022-05" db="EMBL/GenBank/DDBJ databases">
        <title>An RpoN-dependent PEP-CTERM gene is involved in floc formation of an Aquincola tertiaricarbonis strain.</title>
        <authorList>
            <person name="Qiu D."/>
            <person name="Xia M."/>
        </authorList>
    </citation>
    <scope>NUCLEOTIDE SEQUENCE</scope>
    <source>
        <strain evidence="1">RN12</strain>
    </source>
</reference>
<protein>
    <submittedName>
        <fullName evidence="1">Type VI secretion system baseplate subunit TssK</fullName>
    </submittedName>
</protein>
<dbReference type="EMBL" id="CP097635">
    <property type="protein sequence ID" value="URI06741.1"/>
    <property type="molecule type" value="Genomic_DNA"/>
</dbReference>
<dbReference type="InterPro" id="IPR010263">
    <property type="entry name" value="T6SS_TssK"/>
</dbReference>
<sequence>MTWTHKVTWTEGLFLRPQLFQQQERYLETFVHRRALPLSPFFWGFSHLRIDPESLTLGKLVIASASGICADGTPFDIPGQTPPPAPLTLTPEHLGQTLHLALAIRVPNGEETSFEGAPVSSARFTVFDADIRDANSVGQGVRSVQLSQLRMVLVPQKELTSAWMGLPIARLTALRSDGSAELETAIIAPVNRYGASDLLSQWISQLHGTLKQRLDLLADRLAGSGAQGGTQAAEVSDFLLLQILNRYEPQLDHLLQVKETPPEHAYVLLRSLASELSTFIRVQTRRANPVPAYQHADPYETFKPLVDETRELLNNVLIRSAQSIALQQRPHGMYLASVDPTELKSYSHIVLAVAADMPADQLAQQFVAHAKLASSDRLPELVRLHLPGLTLRVLPVPPRQIPFNAGHVYLQLEPLGNHWERLQTHGGIGLHVGKEFPNLRMELWGVR</sequence>
<keyword evidence="2" id="KW-1185">Reference proteome</keyword>
<dbReference type="RefSeq" id="WP_250195004.1">
    <property type="nucleotide sequence ID" value="NZ_CP097635.1"/>
</dbReference>
<proteinExistence type="predicted"/>
<dbReference type="Pfam" id="PF05936">
    <property type="entry name" value="T6SS_VasE"/>
    <property type="match status" value="1"/>
</dbReference>
<dbReference type="PANTHER" id="PTHR35566:SF6">
    <property type="entry name" value="CYTOPLASMIC PROTEIN"/>
    <property type="match status" value="1"/>
</dbReference>
<evidence type="ECO:0000313" key="1">
    <source>
        <dbReference type="EMBL" id="URI06741.1"/>
    </source>
</evidence>
<organism evidence="1 2">
    <name type="scientific">Aquincola tertiaricarbonis</name>
    <dbReference type="NCBI Taxonomy" id="391953"/>
    <lineage>
        <taxon>Bacteria</taxon>
        <taxon>Pseudomonadati</taxon>
        <taxon>Pseudomonadota</taxon>
        <taxon>Betaproteobacteria</taxon>
        <taxon>Burkholderiales</taxon>
        <taxon>Sphaerotilaceae</taxon>
        <taxon>Aquincola</taxon>
    </lineage>
</organism>
<evidence type="ECO:0000313" key="2">
    <source>
        <dbReference type="Proteomes" id="UP001056201"/>
    </source>
</evidence>
<gene>
    <name evidence="1" type="primary">tssK</name>
    <name evidence="1" type="ORF">MW290_12630</name>
</gene>
<dbReference type="Proteomes" id="UP001056201">
    <property type="component" value="Chromosome 1"/>
</dbReference>
<dbReference type="PANTHER" id="PTHR35566">
    <property type="entry name" value="BLR3599 PROTEIN"/>
    <property type="match status" value="1"/>
</dbReference>
<name>A0ABY4S6N1_AQUTE</name>